<evidence type="ECO:0000256" key="1">
    <source>
        <dbReference type="ARBA" id="ARBA00022679"/>
    </source>
</evidence>
<dbReference type="PATRIC" id="fig|927704.6.peg.2420"/>
<organism evidence="3 4">
    <name type="scientific">Selenomonas ruminantium subsp. lactilytica (strain NBRC 103574 / TAM6421)</name>
    <dbReference type="NCBI Taxonomy" id="927704"/>
    <lineage>
        <taxon>Bacteria</taxon>
        <taxon>Bacillati</taxon>
        <taxon>Bacillota</taxon>
        <taxon>Negativicutes</taxon>
        <taxon>Selenomonadales</taxon>
        <taxon>Selenomonadaceae</taxon>
        <taxon>Selenomonas</taxon>
    </lineage>
</organism>
<dbReference type="OrthoDB" id="9806837at2"/>
<name>I0GTF9_SELRL</name>
<gene>
    <name evidence="3" type="ordered locus">SELR_23380</name>
</gene>
<keyword evidence="1" id="KW-0808">Transferase</keyword>
<dbReference type="HOGENOM" id="CLU_2345065_0_0_9"/>
<evidence type="ECO:0000313" key="4">
    <source>
        <dbReference type="Proteomes" id="UP000007887"/>
    </source>
</evidence>
<dbReference type="InterPro" id="IPR034683">
    <property type="entry name" value="IspD/TarI"/>
</dbReference>
<evidence type="ECO:0008006" key="5">
    <source>
        <dbReference type="Google" id="ProtNLM"/>
    </source>
</evidence>
<accession>I0GTF9</accession>
<dbReference type="eggNOG" id="COG1211">
    <property type="taxonomic scope" value="Bacteria"/>
</dbReference>
<proteinExistence type="predicted"/>
<dbReference type="Pfam" id="PF01128">
    <property type="entry name" value="IspD"/>
    <property type="match status" value="1"/>
</dbReference>
<dbReference type="EMBL" id="AP012292">
    <property type="protein sequence ID" value="BAL84046.1"/>
    <property type="molecule type" value="Genomic_DNA"/>
</dbReference>
<dbReference type="GO" id="GO:0070567">
    <property type="term" value="F:cytidylyltransferase activity"/>
    <property type="evidence" value="ECO:0007669"/>
    <property type="project" value="InterPro"/>
</dbReference>
<dbReference type="InterPro" id="IPR029044">
    <property type="entry name" value="Nucleotide-diphossugar_trans"/>
</dbReference>
<protein>
    <recommendedName>
        <fullName evidence="5">2-C-methyl-D-erythritol 4-phosphate cytidylyltransferase</fullName>
    </recommendedName>
</protein>
<dbReference type="Gene3D" id="3.90.550.10">
    <property type="entry name" value="Spore Coat Polysaccharide Biosynthesis Protein SpsA, Chain A"/>
    <property type="match status" value="1"/>
</dbReference>
<reference evidence="3 4" key="1">
    <citation type="submission" date="2011-10" db="EMBL/GenBank/DDBJ databases">
        <title>Whole genome sequence of Selenomonas ruminantium subsp. lactilytica TAM6421.</title>
        <authorList>
            <person name="Oguchi A."/>
            <person name="Ankai A."/>
            <person name="Kaneko J."/>
            <person name="Yamada-Narita S."/>
            <person name="Fukui S."/>
            <person name="Takahashi M."/>
            <person name="Onodera T."/>
            <person name="Kojima S."/>
            <person name="Fushimi T."/>
            <person name="Abe N."/>
            <person name="Kamio Y."/>
            <person name="Yamazaki S."/>
            <person name="Fujita N."/>
        </authorList>
    </citation>
    <scope>NUCLEOTIDE SEQUENCE [LARGE SCALE GENOMIC DNA]</scope>
    <source>
        <strain evidence="4">NBRC 103574 / TAM6421</strain>
    </source>
</reference>
<dbReference type="KEGG" id="sri:SELR_23380"/>
<dbReference type="AlphaFoldDB" id="I0GTF9"/>
<evidence type="ECO:0000313" key="3">
    <source>
        <dbReference type="EMBL" id="BAL84046.1"/>
    </source>
</evidence>
<dbReference type="Proteomes" id="UP000007887">
    <property type="component" value="Chromosome"/>
</dbReference>
<sequence>MMSLGEVADDDVLIVHDAVRPLVAADSISDMIRVCKEYENAMTVLDCSDTMYMRQSPDSTSQVVERAGLVRGADTGVCIGQTHAGDACPGGRTRRGD</sequence>
<evidence type="ECO:0000256" key="2">
    <source>
        <dbReference type="ARBA" id="ARBA00022695"/>
    </source>
</evidence>
<keyword evidence="2" id="KW-0548">Nucleotidyltransferase</keyword>
<dbReference type="SUPFAM" id="SSF53448">
    <property type="entry name" value="Nucleotide-diphospho-sugar transferases"/>
    <property type="match status" value="1"/>
</dbReference>